<dbReference type="EMBL" id="CAFBNZ010000155">
    <property type="protein sequence ID" value="CAB4974261.1"/>
    <property type="molecule type" value="Genomic_DNA"/>
</dbReference>
<evidence type="ECO:0000256" key="2">
    <source>
        <dbReference type="ARBA" id="ARBA00023002"/>
    </source>
</evidence>
<gene>
    <name evidence="3" type="ORF">UFOPK1960_00612</name>
    <name evidence="4" type="ORF">UFOPK3889_00813</name>
    <name evidence="5" type="ORF">UFOPK4422_00990</name>
</gene>
<proteinExistence type="inferred from homology"/>
<organism evidence="3">
    <name type="scientific">freshwater metagenome</name>
    <dbReference type="NCBI Taxonomy" id="449393"/>
    <lineage>
        <taxon>unclassified sequences</taxon>
        <taxon>metagenomes</taxon>
        <taxon>ecological metagenomes</taxon>
    </lineage>
</organism>
<comment type="similarity">
    <text evidence="1">Belongs to the short-chain dehydrogenases/reductases (SDR) family.</text>
</comment>
<dbReference type="EMBL" id="CAFBRX010000096">
    <property type="protein sequence ID" value="CAB5125762.1"/>
    <property type="molecule type" value="Genomic_DNA"/>
</dbReference>
<dbReference type="Pfam" id="PF13561">
    <property type="entry name" value="adh_short_C2"/>
    <property type="match status" value="1"/>
</dbReference>
<dbReference type="InterPro" id="IPR036291">
    <property type="entry name" value="NAD(P)-bd_dom_sf"/>
</dbReference>
<protein>
    <submittedName>
        <fullName evidence="3">Unannotated protein</fullName>
    </submittedName>
</protein>
<name>A0A6J6IZ97_9ZZZZ</name>
<reference evidence="3" key="1">
    <citation type="submission" date="2020-05" db="EMBL/GenBank/DDBJ databases">
        <authorList>
            <person name="Chiriac C."/>
            <person name="Salcher M."/>
            <person name="Ghai R."/>
            <person name="Kavagutti S V."/>
        </authorList>
    </citation>
    <scope>NUCLEOTIDE SEQUENCE</scope>
</reference>
<dbReference type="Gene3D" id="3.40.50.720">
    <property type="entry name" value="NAD(P)-binding Rossmann-like Domain"/>
    <property type="match status" value="1"/>
</dbReference>
<evidence type="ECO:0000313" key="4">
    <source>
        <dbReference type="EMBL" id="CAB4974261.1"/>
    </source>
</evidence>
<evidence type="ECO:0000313" key="3">
    <source>
        <dbReference type="EMBL" id="CAB4629951.1"/>
    </source>
</evidence>
<evidence type="ECO:0000313" key="5">
    <source>
        <dbReference type="EMBL" id="CAB5125762.1"/>
    </source>
</evidence>
<dbReference type="EMBL" id="CAEZVL010000073">
    <property type="protein sequence ID" value="CAB4629951.1"/>
    <property type="molecule type" value="Genomic_DNA"/>
</dbReference>
<evidence type="ECO:0000256" key="1">
    <source>
        <dbReference type="ARBA" id="ARBA00006484"/>
    </source>
</evidence>
<dbReference type="PRINTS" id="PR00081">
    <property type="entry name" value="GDHRDH"/>
</dbReference>
<dbReference type="PANTHER" id="PTHR43639">
    <property type="entry name" value="OXIDOREDUCTASE, SHORT-CHAIN DEHYDROGENASE/REDUCTASE FAMILY (AFU_ORTHOLOGUE AFUA_5G02870)"/>
    <property type="match status" value="1"/>
</dbReference>
<dbReference type="InterPro" id="IPR002347">
    <property type="entry name" value="SDR_fam"/>
</dbReference>
<dbReference type="AlphaFoldDB" id="A0A6J6IZ97"/>
<dbReference type="GO" id="GO:0016491">
    <property type="term" value="F:oxidoreductase activity"/>
    <property type="evidence" value="ECO:0007669"/>
    <property type="project" value="UniProtKB-KW"/>
</dbReference>
<keyword evidence="2" id="KW-0560">Oxidoreductase</keyword>
<sequence>MSEKSNQNSRPTAVIADANFYVGPELARQLAGRGFNLVLGGAKPDLVDELTASGALVEVVSGVRDLADPTASDKLVEAAMKRFGRIDSAVMFSGEIITGRFVHSELEQLRSVLVGCIEAPYNFMRAVVPNLIAQGSGQVLVITSASAARPTPGAPLYSAARAGASMLVKNVADEIARTGVQVNAVGTNFMDFPGFLAASGANDPEVRAKIEAQVPMRRLGTMSEFAAFCMVFLDGSSQFTTGQFVAYAGGWA</sequence>
<accession>A0A6J6IZ97</accession>
<dbReference type="PANTHER" id="PTHR43639:SF1">
    <property type="entry name" value="SHORT-CHAIN DEHYDROGENASE_REDUCTASE FAMILY PROTEIN"/>
    <property type="match status" value="1"/>
</dbReference>
<dbReference type="SUPFAM" id="SSF51735">
    <property type="entry name" value="NAD(P)-binding Rossmann-fold domains"/>
    <property type="match status" value="1"/>
</dbReference>